<organism evidence="5 6">
    <name type="scientific">Oidiodendron maius (strain Zn)</name>
    <dbReference type="NCBI Taxonomy" id="913774"/>
    <lineage>
        <taxon>Eukaryota</taxon>
        <taxon>Fungi</taxon>
        <taxon>Dikarya</taxon>
        <taxon>Ascomycota</taxon>
        <taxon>Pezizomycotina</taxon>
        <taxon>Leotiomycetes</taxon>
        <taxon>Leotiomycetes incertae sedis</taxon>
        <taxon>Myxotrichaceae</taxon>
        <taxon>Oidiodendron</taxon>
    </lineage>
</organism>
<accession>A0A0C3GWS4</accession>
<dbReference type="GO" id="GO:0016491">
    <property type="term" value="F:oxidoreductase activity"/>
    <property type="evidence" value="ECO:0007669"/>
    <property type="project" value="UniProtKB-KW"/>
</dbReference>
<dbReference type="SUPFAM" id="SSF51905">
    <property type="entry name" value="FAD/NAD(P)-binding domain"/>
    <property type="match status" value="1"/>
</dbReference>
<dbReference type="GO" id="GO:0097237">
    <property type="term" value="P:cellular response to toxic substance"/>
    <property type="evidence" value="ECO:0007669"/>
    <property type="project" value="UniProtKB-ARBA"/>
</dbReference>
<sequence>MTSVEPVDVLIIGGGPGGLTTALTVARQLHTAIVFDSSSYRNEASNHMHTVLTWDHKDPKDYRAAARANILERYQTIQIADVELKSIRKTEDGFFEARSDGSHHKWVGRKVVLATGTVDIYPDIEGYAECWAKGVFHCLFCHGYEERGAASSGVLAIGDLANAQPATHFAHLGTKIAVEFNAAKNFHIDTRKIERLEKGVSGASVILYFNDGTTTTEGFLAHKPRTALKGEEFARQLGVELTPQGDIQVSPPFNQTNVRGVFAAGDASTPMKIVNAGLFTGAAVGAGVSAQLQAEKHGQNSMV</sequence>
<keyword evidence="3" id="KW-0560">Oxidoreductase</keyword>
<dbReference type="InterPro" id="IPR023753">
    <property type="entry name" value="FAD/NAD-binding_dom"/>
</dbReference>
<dbReference type="HOGENOM" id="CLU_031864_5_0_1"/>
<reference evidence="5 6" key="1">
    <citation type="submission" date="2014-04" db="EMBL/GenBank/DDBJ databases">
        <authorList>
            <consortium name="DOE Joint Genome Institute"/>
            <person name="Kuo A."/>
            <person name="Martino E."/>
            <person name="Perotto S."/>
            <person name="Kohler A."/>
            <person name="Nagy L.G."/>
            <person name="Floudas D."/>
            <person name="Copeland A."/>
            <person name="Barry K.W."/>
            <person name="Cichocki N."/>
            <person name="Veneault-Fourrey C."/>
            <person name="LaButti K."/>
            <person name="Lindquist E.A."/>
            <person name="Lipzen A."/>
            <person name="Lundell T."/>
            <person name="Morin E."/>
            <person name="Murat C."/>
            <person name="Sun H."/>
            <person name="Tunlid A."/>
            <person name="Henrissat B."/>
            <person name="Grigoriev I.V."/>
            <person name="Hibbett D.S."/>
            <person name="Martin F."/>
            <person name="Nordberg H.P."/>
            <person name="Cantor M.N."/>
            <person name="Hua S.X."/>
        </authorList>
    </citation>
    <scope>NUCLEOTIDE SEQUENCE [LARGE SCALE GENOMIC DNA]</scope>
    <source>
        <strain evidence="5 6">Zn</strain>
    </source>
</reference>
<name>A0A0C3GWS4_OIDMZ</name>
<dbReference type="Proteomes" id="UP000054321">
    <property type="component" value="Unassembled WGS sequence"/>
</dbReference>
<protein>
    <recommendedName>
        <fullName evidence="4">FAD/NAD(P)-binding domain-containing protein</fullName>
    </recommendedName>
</protein>
<evidence type="ECO:0000313" key="5">
    <source>
        <dbReference type="EMBL" id="KIM95684.1"/>
    </source>
</evidence>
<evidence type="ECO:0000256" key="3">
    <source>
        <dbReference type="ARBA" id="ARBA00023002"/>
    </source>
</evidence>
<evidence type="ECO:0000256" key="1">
    <source>
        <dbReference type="ARBA" id="ARBA00009333"/>
    </source>
</evidence>
<dbReference type="PANTHER" id="PTHR48105">
    <property type="entry name" value="THIOREDOXIN REDUCTASE 1-RELATED-RELATED"/>
    <property type="match status" value="1"/>
</dbReference>
<dbReference type="Gene3D" id="3.50.50.60">
    <property type="entry name" value="FAD/NAD(P)-binding domain"/>
    <property type="match status" value="2"/>
</dbReference>
<evidence type="ECO:0000259" key="4">
    <source>
        <dbReference type="Pfam" id="PF07992"/>
    </source>
</evidence>
<feature type="domain" description="FAD/NAD(P)-binding" evidence="4">
    <location>
        <begin position="8"/>
        <end position="138"/>
    </location>
</feature>
<dbReference type="InterPro" id="IPR036188">
    <property type="entry name" value="FAD/NAD-bd_sf"/>
</dbReference>
<keyword evidence="2" id="KW-0285">Flavoprotein</keyword>
<dbReference type="STRING" id="913774.A0A0C3GWS4"/>
<dbReference type="AlphaFoldDB" id="A0A0C3GWS4"/>
<dbReference type="OrthoDB" id="10260355at2759"/>
<comment type="similarity">
    <text evidence="1">Belongs to the class-II pyridine nucleotide-disulfide oxidoreductase family.</text>
</comment>
<evidence type="ECO:0000256" key="2">
    <source>
        <dbReference type="ARBA" id="ARBA00022630"/>
    </source>
</evidence>
<dbReference type="Pfam" id="PF07992">
    <property type="entry name" value="Pyr_redox_2"/>
    <property type="match status" value="1"/>
</dbReference>
<dbReference type="PRINTS" id="PR00368">
    <property type="entry name" value="FADPNR"/>
</dbReference>
<dbReference type="PRINTS" id="PR00469">
    <property type="entry name" value="PNDRDTASEII"/>
</dbReference>
<reference evidence="6" key="2">
    <citation type="submission" date="2015-01" db="EMBL/GenBank/DDBJ databases">
        <title>Evolutionary Origins and Diversification of the Mycorrhizal Mutualists.</title>
        <authorList>
            <consortium name="DOE Joint Genome Institute"/>
            <consortium name="Mycorrhizal Genomics Consortium"/>
            <person name="Kohler A."/>
            <person name="Kuo A."/>
            <person name="Nagy L.G."/>
            <person name="Floudas D."/>
            <person name="Copeland A."/>
            <person name="Barry K.W."/>
            <person name="Cichocki N."/>
            <person name="Veneault-Fourrey C."/>
            <person name="LaButti K."/>
            <person name="Lindquist E.A."/>
            <person name="Lipzen A."/>
            <person name="Lundell T."/>
            <person name="Morin E."/>
            <person name="Murat C."/>
            <person name="Riley R."/>
            <person name="Ohm R."/>
            <person name="Sun H."/>
            <person name="Tunlid A."/>
            <person name="Henrissat B."/>
            <person name="Grigoriev I.V."/>
            <person name="Hibbett D.S."/>
            <person name="Martin F."/>
        </authorList>
    </citation>
    <scope>NUCLEOTIDE SEQUENCE [LARGE SCALE GENOMIC DNA]</scope>
    <source>
        <strain evidence="6">Zn</strain>
    </source>
</reference>
<dbReference type="InParanoid" id="A0A0C3GWS4"/>
<dbReference type="InterPro" id="IPR050097">
    <property type="entry name" value="Ferredoxin-NADP_redctase_2"/>
</dbReference>
<evidence type="ECO:0000313" key="6">
    <source>
        <dbReference type="Proteomes" id="UP000054321"/>
    </source>
</evidence>
<gene>
    <name evidence="5" type="ORF">OIDMADRAFT_171141</name>
</gene>
<keyword evidence="6" id="KW-1185">Reference proteome</keyword>
<proteinExistence type="inferred from homology"/>
<dbReference type="EMBL" id="KN832886">
    <property type="protein sequence ID" value="KIM95684.1"/>
    <property type="molecule type" value="Genomic_DNA"/>
</dbReference>